<evidence type="ECO:0000256" key="1">
    <source>
        <dbReference type="SAM" id="SignalP"/>
    </source>
</evidence>
<dbReference type="AlphaFoldDB" id="A0A4R6KPQ5"/>
<evidence type="ECO:0000313" key="3">
    <source>
        <dbReference type="Proteomes" id="UP000295388"/>
    </source>
</evidence>
<dbReference type="EMBL" id="SNWQ01000001">
    <property type="protein sequence ID" value="TDO54501.1"/>
    <property type="molecule type" value="Genomic_DNA"/>
</dbReference>
<keyword evidence="1" id="KW-0732">Signal</keyword>
<protein>
    <recommendedName>
        <fullName evidence="4">Lipoprotein</fullName>
    </recommendedName>
</protein>
<keyword evidence="3" id="KW-1185">Reference proteome</keyword>
<dbReference type="Proteomes" id="UP000295388">
    <property type="component" value="Unassembled WGS sequence"/>
</dbReference>
<sequence>MRWVLAVAGVVGLLGVSGCAGGEEGPQPVAAVTASTSVTPSATPTAGGVRPTAEPTVVAAPVRLTVGQARQQYLAVTRPYNVALERFELGADSGASLQTLQGRAKAVAAANLAESRQLAKIAWPTIVAAQIRQLLTINATARAYWLKVAAADSMSAMARHVQRAAEAGGKSPAAEIRKRLGLPEYNEADYR</sequence>
<evidence type="ECO:0000313" key="2">
    <source>
        <dbReference type="EMBL" id="TDO54501.1"/>
    </source>
</evidence>
<feature type="chain" id="PRO_5020623137" description="Lipoprotein" evidence="1">
    <location>
        <begin position="23"/>
        <end position="191"/>
    </location>
</feature>
<dbReference type="OrthoDB" id="3392009at2"/>
<evidence type="ECO:0008006" key="4">
    <source>
        <dbReference type="Google" id="ProtNLM"/>
    </source>
</evidence>
<feature type="signal peptide" evidence="1">
    <location>
        <begin position="1"/>
        <end position="22"/>
    </location>
</feature>
<reference evidence="2 3" key="1">
    <citation type="submission" date="2019-03" db="EMBL/GenBank/DDBJ databases">
        <title>Genomic Encyclopedia of Type Strains, Phase III (KMG-III): the genomes of soil and plant-associated and newly described type strains.</title>
        <authorList>
            <person name="Whitman W."/>
        </authorList>
    </citation>
    <scope>NUCLEOTIDE SEQUENCE [LARGE SCALE GENOMIC DNA]</scope>
    <source>
        <strain evidence="2 3">VKM Ac-2527</strain>
    </source>
</reference>
<accession>A0A4R6KPQ5</accession>
<name>A0A4R6KPQ5_9ACTN</name>
<comment type="caution">
    <text evidence="2">The sequence shown here is derived from an EMBL/GenBank/DDBJ whole genome shotgun (WGS) entry which is preliminary data.</text>
</comment>
<gene>
    <name evidence="2" type="ORF">EV643_101290</name>
</gene>
<proteinExistence type="predicted"/>
<dbReference type="PROSITE" id="PS51257">
    <property type="entry name" value="PROKAR_LIPOPROTEIN"/>
    <property type="match status" value="1"/>
</dbReference>
<organism evidence="2 3">
    <name type="scientific">Kribbella caucasensis</name>
    <dbReference type="NCBI Taxonomy" id="2512215"/>
    <lineage>
        <taxon>Bacteria</taxon>
        <taxon>Bacillati</taxon>
        <taxon>Actinomycetota</taxon>
        <taxon>Actinomycetes</taxon>
        <taxon>Propionibacteriales</taxon>
        <taxon>Kribbellaceae</taxon>
        <taxon>Kribbella</taxon>
    </lineage>
</organism>